<dbReference type="Proteomes" id="UP000029964">
    <property type="component" value="Unassembled WGS sequence"/>
</dbReference>
<feature type="transmembrane region" description="Helical" evidence="5">
    <location>
        <begin position="91"/>
        <end position="114"/>
    </location>
</feature>
<name>A0A086THH0_HAPC1</name>
<evidence type="ECO:0000256" key="3">
    <source>
        <dbReference type="ARBA" id="ARBA00022989"/>
    </source>
</evidence>
<keyword evidence="7" id="KW-1185">Reference proteome</keyword>
<feature type="transmembrane region" description="Helical" evidence="5">
    <location>
        <begin position="354"/>
        <end position="377"/>
    </location>
</feature>
<dbReference type="PANTHER" id="PTHR11040:SF24">
    <property type="entry name" value="FE(2+) TRANSPORTER 3"/>
    <property type="match status" value="1"/>
</dbReference>
<feature type="transmembrane region" description="Helical" evidence="5">
    <location>
        <begin position="288"/>
        <end position="310"/>
    </location>
</feature>
<feature type="transmembrane region" description="Helical" evidence="5">
    <location>
        <begin position="322"/>
        <end position="342"/>
    </location>
</feature>
<feature type="transmembrane region" description="Helical" evidence="5">
    <location>
        <begin position="398"/>
        <end position="415"/>
    </location>
</feature>
<comment type="subcellular location">
    <subcellularLocation>
        <location evidence="1">Membrane</location>
        <topology evidence="1">Multi-pass membrane protein</topology>
    </subcellularLocation>
</comment>
<evidence type="ECO:0000256" key="5">
    <source>
        <dbReference type="SAM" id="Phobius"/>
    </source>
</evidence>
<keyword evidence="3 5" id="KW-1133">Transmembrane helix</keyword>
<proteinExistence type="predicted"/>
<dbReference type="InterPro" id="IPR003689">
    <property type="entry name" value="ZIP"/>
</dbReference>
<keyword evidence="4 5" id="KW-0472">Membrane</keyword>
<dbReference type="GO" id="GO:0005385">
    <property type="term" value="F:zinc ion transmembrane transporter activity"/>
    <property type="evidence" value="ECO:0007669"/>
    <property type="project" value="TreeGrafter"/>
</dbReference>
<feature type="transmembrane region" description="Helical" evidence="5">
    <location>
        <begin position="262"/>
        <end position="282"/>
    </location>
</feature>
<evidence type="ECO:0000256" key="2">
    <source>
        <dbReference type="ARBA" id="ARBA00022692"/>
    </source>
</evidence>
<dbReference type="GO" id="GO:0005886">
    <property type="term" value="C:plasma membrane"/>
    <property type="evidence" value="ECO:0007669"/>
    <property type="project" value="TreeGrafter"/>
</dbReference>
<evidence type="ECO:0000313" key="6">
    <source>
        <dbReference type="EMBL" id="KFH48802.1"/>
    </source>
</evidence>
<dbReference type="STRING" id="857340.A0A086THH0"/>
<dbReference type="EMBL" id="JPKY01000002">
    <property type="protein sequence ID" value="KFH48802.1"/>
    <property type="molecule type" value="Genomic_DNA"/>
</dbReference>
<evidence type="ECO:0000256" key="1">
    <source>
        <dbReference type="ARBA" id="ARBA00004141"/>
    </source>
</evidence>
<reference evidence="7" key="1">
    <citation type="journal article" date="2014" name="Genome Announc.">
        <title>Genome sequence and annotation of Acremonium chrysogenum, producer of the beta-lactam antibiotic cephalosporin C.</title>
        <authorList>
            <person name="Terfehr D."/>
            <person name="Dahlmann T.A."/>
            <person name="Specht T."/>
            <person name="Zadra I."/>
            <person name="Kuernsteiner H."/>
            <person name="Kueck U."/>
        </authorList>
    </citation>
    <scope>NUCLEOTIDE SEQUENCE [LARGE SCALE GENOMIC DNA]</scope>
    <source>
        <strain evidence="7">ATCC 11550 / CBS 779.69 / DSM 880 / IAM 14645 / JCM 23072 / IMI 49137</strain>
    </source>
</reference>
<dbReference type="PANTHER" id="PTHR11040">
    <property type="entry name" value="ZINC/IRON TRANSPORTER"/>
    <property type="match status" value="1"/>
</dbReference>
<gene>
    <name evidence="6" type="ORF">ACRE_003990</name>
</gene>
<keyword evidence="2 5" id="KW-0812">Transmembrane</keyword>
<feature type="transmembrane region" description="Helical" evidence="5">
    <location>
        <begin position="51"/>
        <end position="71"/>
    </location>
</feature>
<dbReference type="OrthoDB" id="448280at2759"/>
<dbReference type="Pfam" id="PF02535">
    <property type="entry name" value="Zip"/>
    <property type="match status" value="1"/>
</dbReference>
<dbReference type="HOGENOM" id="CLU_027089_1_2_1"/>
<comment type="caution">
    <text evidence="6">The sequence shown here is derived from an EMBL/GenBank/DDBJ whole genome shotgun (WGS) entry which is preliminary data.</text>
</comment>
<protein>
    <submittedName>
        <fullName evidence="6">Zinc-regulated transporter-like protein</fullName>
    </submittedName>
</protein>
<accession>A0A086THH0</accession>
<organism evidence="6 7">
    <name type="scientific">Hapsidospora chrysogenum (strain ATCC 11550 / CBS 779.69 / DSM 880 / IAM 14645 / JCM 23072 / IMI 49137)</name>
    <name type="common">Acremonium chrysogenum</name>
    <dbReference type="NCBI Taxonomy" id="857340"/>
    <lineage>
        <taxon>Eukaryota</taxon>
        <taxon>Fungi</taxon>
        <taxon>Dikarya</taxon>
        <taxon>Ascomycota</taxon>
        <taxon>Pezizomycotina</taxon>
        <taxon>Sordariomycetes</taxon>
        <taxon>Hypocreomycetidae</taxon>
        <taxon>Hypocreales</taxon>
        <taxon>Bionectriaceae</taxon>
        <taxon>Hapsidospora</taxon>
    </lineage>
</organism>
<evidence type="ECO:0000313" key="7">
    <source>
        <dbReference type="Proteomes" id="UP000029964"/>
    </source>
</evidence>
<dbReference type="AlphaFoldDB" id="A0A086THH0"/>
<sequence length="416" mass="45309">MDEPKPQCGADNVGPGEDYDLPLHVAASMRAGAGFPVVAKKVSWVKVPEPVFFACKHFGTGVLVATAFVHLVPTAFGSLTNPCLPDLFTDIYPAMPGAIMMGSMFALFVIEMWLTSKIGGHSHGGPTGGQIEHHVTHHHQHHDPRRPGTADSDMTLHIGGDSAYDDEKMPSKSKAAKESEMEQNFLQVSSVADQPMPAWFVVFYEQYIRQRMEMMELINADGSRAKTEEDLKGVSHVHVRETFDEEGQTVDPMVLKKMNLNISLLEGGILFHSIFVGITISITSEGFIVLLVAILFHQMFEGIGLGSRIAAVPYPKKSIRPWVLVCAFGLTCPIGQAIGLVTRNSYDPDSAYGLIMVGVFNAISSGLLIYAALVDLLAEDFLSEESQRVLRGKTRVEAFFWVVLGALGMSVVGAFA</sequence>
<evidence type="ECO:0000256" key="4">
    <source>
        <dbReference type="ARBA" id="ARBA00023136"/>
    </source>
</evidence>